<evidence type="ECO:0000256" key="7">
    <source>
        <dbReference type="ARBA" id="ARBA00023157"/>
    </source>
</evidence>
<keyword evidence="6" id="KW-0677">Repeat</keyword>
<dbReference type="EMBL" id="CAKKLH010000112">
    <property type="protein sequence ID" value="CAH0103632.1"/>
    <property type="molecule type" value="Genomic_DNA"/>
</dbReference>
<keyword evidence="7" id="KW-1015">Disulfide bond</keyword>
<evidence type="ECO:0000256" key="1">
    <source>
        <dbReference type="ARBA" id="ARBA00004613"/>
    </source>
</evidence>
<dbReference type="SMART" id="SM00369">
    <property type="entry name" value="LRR_TYP"/>
    <property type="match status" value="6"/>
</dbReference>
<dbReference type="InterPro" id="IPR032675">
    <property type="entry name" value="LRR_dom_sf"/>
</dbReference>
<sequence>MVTSSSYDIYRDLSNNQISSIAGDAFHGLKSLTSLILYGNRITELPAGMFHGLTSLQLLLLNANRISCVRRDSFKDLHNLNLLVAGLKACIYIRLAPPPPTCNAELLRTGAGPCCSSFSQCRYPIVRSLYDNNIPTMLNGTFDSLRNIQTLHLGRNPFLCDCYLTWLADYLHRKPVETSGVRCESPRRMQRRRISVLRDEKSRCSDRDLERNLLEISPCEDDPSCPTECSCKGTIVDCSNKGLKEIPRELPLYTTELILNDNQIERIKADGMFRDLPNLLKVDLRRNQISAIENGAFEGANTLVDLNLAENMIQEIHNKMFTGLVTLRTLYYKLTFHSRVKKEPAD</sequence>
<gene>
    <name evidence="11" type="ORF">DGAL_LOCUS6214</name>
</gene>
<dbReference type="AlphaFoldDB" id="A0A8J2RJD2"/>
<proteinExistence type="predicted"/>
<dbReference type="InterPro" id="IPR003591">
    <property type="entry name" value="Leu-rich_rpt_typical-subtyp"/>
</dbReference>
<dbReference type="InterPro" id="IPR000483">
    <property type="entry name" value="Cys-rich_flank_reg_C"/>
</dbReference>
<dbReference type="PANTHER" id="PTHR24369:SF196">
    <property type="entry name" value="RETICULON 4 RECEPTOR LIKE 1"/>
    <property type="match status" value="1"/>
</dbReference>
<feature type="domain" description="LRRCT" evidence="10">
    <location>
        <begin position="156"/>
        <end position="205"/>
    </location>
</feature>
<evidence type="ECO:0000256" key="5">
    <source>
        <dbReference type="ARBA" id="ARBA00022729"/>
    </source>
</evidence>
<dbReference type="GO" id="GO:0005576">
    <property type="term" value="C:extracellular region"/>
    <property type="evidence" value="ECO:0007669"/>
    <property type="project" value="UniProtKB-SubCell"/>
</dbReference>
<keyword evidence="5" id="KW-0732">Signal</keyword>
<evidence type="ECO:0000256" key="3">
    <source>
        <dbReference type="ARBA" id="ARBA00022525"/>
    </source>
</evidence>
<protein>
    <submittedName>
        <fullName evidence="11">Uncharacterized protein</fullName>
    </submittedName>
</protein>
<organism evidence="11 12">
    <name type="scientific">Daphnia galeata</name>
    <dbReference type="NCBI Taxonomy" id="27404"/>
    <lineage>
        <taxon>Eukaryota</taxon>
        <taxon>Metazoa</taxon>
        <taxon>Ecdysozoa</taxon>
        <taxon>Arthropoda</taxon>
        <taxon>Crustacea</taxon>
        <taxon>Branchiopoda</taxon>
        <taxon>Diplostraca</taxon>
        <taxon>Cladocera</taxon>
        <taxon>Anomopoda</taxon>
        <taxon>Daphniidae</taxon>
        <taxon>Daphnia</taxon>
    </lineage>
</organism>
<evidence type="ECO:0000256" key="8">
    <source>
        <dbReference type="ARBA" id="ARBA00023180"/>
    </source>
</evidence>
<reference evidence="11" key="1">
    <citation type="submission" date="2021-11" db="EMBL/GenBank/DDBJ databases">
        <authorList>
            <person name="Schell T."/>
        </authorList>
    </citation>
    <scope>NUCLEOTIDE SEQUENCE</scope>
    <source>
        <strain evidence="11">M5</strain>
    </source>
</reference>
<feature type="domain" description="LRRNT" evidence="9">
    <location>
        <begin position="224"/>
        <end position="256"/>
    </location>
</feature>
<comment type="subcellular location">
    <subcellularLocation>
        <location evidence="1">Secreted</location>
    </subcellularLocation>
</comment>
<dbReference type="InterPro" id="IPR001611">
    <property type="entry name" value="Leu-rich_rpt"/>
</dbReference>
<dbReference type="InterPro" id="IPR000372">
    <property type="entry name" value="LRRNT"/>
</dbReference>
<keyword evidence="4" id="KW-0433">Leucine-rich repeat</keyword>
<dbReference type="GO" id="GO:0005886">
    <property type="term" value="C:plasma membrane"/>
    <property type="evidence" value="ECO:0007669"/>
    <property type="project" value="TreeGrafter"/>
</dbReference>
<evidence type="ECO:0000313" key="12">
    <source>
        <dbReference type="Proteomes" id="UP000789390"/>
    </source>
</evidence>
<evidence type="ECO:0000259" key="10">
    <source>
        <dbReference type="SMART" id="SM00082"/>
    </source>
</evidence>
<evidence type="ECO:0000313" key="11">
    <source>
        <dbReference type="EMBL" id="CAH0103632.1"/>
    </source>
</evidence>
<dbReference type="SUPFAM" id="SSF52058">
    <property type="entry name" value="L domain-like"/>
    <property type="match status" value="2"/>
</dbReference>
<dbReference type="GO" id="GO:0007399">
    <property type="term" value="P:nervous system development"/>
    <property type="evidence" value="ECO:0007669"/>
    <property type="project" value="UniProtKB-ARBA"/>
</dbReference>
<evidence type="ECO:0000256" key="6">
    <source>
        <dbReference type="ARBA" id="ARBA00022737"/>
    </source>
</evidence>
<keyword evidence="3" id="KW-0964">Secreted</keyword>
<dbReference type="PANTHER" id="PTHR24369">
    <property type="entry name" value="ANTIGEN BSP, PUTATIVE-RELATED"/>
    <property type="match status" value="1"/>
</dbReference>
<dbReference type="SMART" id="SM00082">
    <property type="entry name" value="LRRCT"/>
    <property type="match status" value="1"/>
</dbReference>
<keyword evidence="8" id="KW-0325">Glycoprotein</keyword>
<dbReference type="FunFam" id="3.80.10.10:FF:000002">
    <property type="entry name" value="Slit guidance ligand 2"/>
    <property type="match status" value="1"/>
</dbReference>
<dbReference type="OrthoDB" id="283575at2759"/>
<evidence type="ECO:0000256" key="2">
    <source>
        <dbReference type="ARBA" id="ARBA00022473"/>
    </source>
</evidence>
<keyword evidence="12" id="KW-1185">Reference proteome</keyword>
<dbReference type="Gene3D" id="3.80.10.10">
    <property type="entry name" value="Ribonuclease Inhibitor"/>
    <property type="match status" value="3"/>
</dbReference>
<accession>A0A8J2RJD2</accession>
<dbReference type="Pfam" id="PF01462">
    <property type="entry name" value="LRRNT"/>
    <property type="match status" value="1"/>
</dbReference>
<dbReference type="Proteomes" id="UP000789390">
    <property type="component" value="Unassembled WGS sequence"/>
</dbReference>
<comment type="caution">
    <text evidence="11">The sequence shown here is derived from an EMBL/GenBank/DDBJ whole genome shotgun (WGS) entry which is preliminary data.</text>
</comment>
<keyword evidence="2" id="KW-0217">Developmental protein</keyword>
<name>A0A8J2RJD2_9CRUS</name>
<dbReference type="SMART" id="SM00013">
    <property type="entry name" value="LRRNT"/>
    <property type="match status" value="1"/>
</dbReference>
<dbReference type="Pfam" id="PF13855">
    <property type="entry name" value="LRR_8"/>
    <property type="match status" value="2"/>
</dbReference>
<evidence type="ECO:0000256" key="4">
    <source>
        <dbReference type="ARBA" id="ARBA00022614"/>
    </source>
</evidence>
<evidence type="ECO:0000259" key="9">
    <source>
        <dbReference type="SMART" id="SM00013"/>
    </source>
</evidence>
<dbReference type="InterPro" id="IPR050541">
    <property type="entry name" value="LRR_TM_domain-containing"/>
</dbReference>